<feature type="chain" id="PRO_5020496218" description="Peptidase inhibitor family I36" evidence="1">
    <location>
        <begin position="27"/>
        <end position="152"/>
    </location>
</feature>
<comment type="caution">
    <text evidence="2">The sequence shown here is derived from an EMBL/GenBank/DDBJ whole genome shotgun (WGS) entry which is preliminary data.</text>
</comment>
<keyword evidence="3" id="KW-1185">Reference proteome</keyword>
<reference evidence="2 3" key="1">
    <citation type="submission" date="2019-03" db="EMBL/GenBank/DDBJ databases">
        <title>Genomic Encyclopedia of Type Strains, Phase IV (KMG-IV): sequencing the most valuable type-strain genomes for metagenomic binning, comparative biology and taxonomic classification.</title>
        <authorList>
            <person name="Goeker M."/>
        </authorList>
    </citation>
    <scope>NUCLEOTIDE SEQUENCE [LARGE SCALE GENOMIC DNA]</scope>
    <source>
        <strain evidence="2 3">DSM 45934</strain>
    </source>
</reference>
<accession>A0A4R2J814</accession>
<sequence length="152" mass="16568">MGDRMKAAIIILSAFLMMATAVPATAADSPLVKTINGSDDTCSSGMTHRRWQGISVTGASAGFWVCWNGQYEADLIGTVRDTARDSKSAKLYLRYQYWENPIEDWQTVSSEHIATASGNTAETRFYVSNAKHVLVKDFQVAVCAGTTCTGWS</sequence>
<evidence type="ECO:0008006" key="4">
    <source>
        <dbReference type="Google" id="ProtNLM"/>
    </source>
</evidence>
<organism evidence="2 3">
    <name type="scientific">Actinocrispum wychmicini</name>
    <dbReference type="NCBI Taxonomy" id="1213861"/>
    <lineage>
        <taxon>Bacteria</taxon>
        <taxon>Bacillati</taxon>
        <taxon>Actinomycetota</taxon>
        <taxon>Actinomycetes</taxon>
        <taxon>Pseudonocardiales</taxon>
        <taxon>Pseudonocardiaceae</taxon>
        <taxon>Actinocrispum</taxon>
    </lineage>
</organism>
<keyword evidence="1" id="KW-0732">Signal</keyword>
<proteinExistence type="predicted"/>
<evidence type="ECO:0000313" key="2">
    <source>
        <dbReference type="EMBL" id="TCO52618.1"/>
    </source>
</evidence>
<dbReference type="Proteomes" id="UP000295680">
    <property type="component" value="Unassembled WGS sequence"/>
</dbReference>
<protein>
    <recommendedName>
        <fullName evidence="4">Peptidase inhibitor family I36</fullName>
    </recommendedName>
</protein>
<gene>
    <name evidence="2" type="ORF">EV192_112350</name>
</gene>
<feature type="signal peptide" evidence="1">
    <location>
        <begin position="1"/>
        <end position="26"/>
    </location>
</feature>
<name>A0A4R2J814_9PSEU</name>
<evidence type="ECO:0000256" key="1">
    <source>
        <dbReference type="SAM" id="SignalP"/>
    </source>
</evidence>
<dbReference type="EMBL" id="SLWS01000012">
    <property type="protein sequence ID" value="TCO52618.1"/>
    <property type="molecule type" value="Genomic_DNA"/>
</dbReference>
<dbReference type="AlphaFoldDB" id="A0A4R2J814"/>
<evidence type="ECO:0000313" key="3">
    <source>
        <dbReference type="Proteomes" id="UP000295680"/>
    </source>
</evidence>